<comment type="caution">
    <text evidence="1">The sequence shown here is derived from an EMBL/GenBank/DDBJ whole genome shotgun (WGS) entry which is preliminary data.</text>
</comment>
<proteinExistence type="predicted"/>
<evidence type="ECO:0000313" key="2">
    <source>
        <dbReference type="Proteomes" id="UP000537204"/>
    </source>
</evidence>
<accession>A0A7W8ZQZ9</accession>
<organism evidence="1 2">
    <name type="scientific">Pedobacter cryoconitis</name>
    <dbReference type="NCBI Taxonomy" id="188932"/>
    <lineage>
        <taxon>Bacteria</taxon>
        <taxon>Pseudomonadati</taxon>
        <taxon>Bacteroidota</taxon>
        <taxon>Sphingobacteriia</taxon>
        <taxon>Sphingobacteriales</taxon>
        <taxon>Sphingobacteriaceae</taxon>
        <taxon>Pedobacter</taxon>
    </lineage>
</organism>
<name>A0A7W8ZQZ9_9SPHI</name>
<dbReference type="PANTHER" id="PTHR41317:SF1">
    <property type="entry name" value="PD-(D_E)XK NUCLEASE FAMILY TRANSPOSASE"/>
    <property type="match status" value="1"/>
</dbReference>
<dbReference type="Pfam" id="PF12784">
    <property type="entry name" value="PDDEXK_2"/>
    <property type="match status" value="1"/>
</dbReference>
<dbReference type="PANTHER" id="PTHR41317">
    <property type="entry name" value="PD-(D_E)XK NUCLEASE FAMILY TRANSPOSASE"/>
    <property type="match status" value="1"/>
</dbReference>
<sequence length="151" mass="17850">MKSSFEDHYLQNISLVNTGTGEIFHNGLGFKFLELPEFDKREDELENELDKWVYVLKHMHSLGKIPEYLDKRIFQKIFNVAEMGKLSPEQRFLYESDLQKQSDYQCVLADMVEKGKLEFSIEIARAMKKENFDIYKIAKFTKLSIEQINNL</sequence>
<protein>
    <submittedName>
        <fullName evidence="1">Putative transposase/invertase (TIGR01784 family)</fullName>
    </submittedName>
</protein>
<dbReference type="AlphaFoldDB" id="A0A7W8ZQZ9"/>
<dbReference type="EMBL" id="JACHCE010000009">
    <property type="protein sequence ID" value="MBB5638577.1"/>
    <property type="molecule type" value="Genomic_DNA"/>
</dbReference>
<evidence type="ECO:0000313" key="1">
    <source>
        <dbReference type="EMBL" id="MBB5638577.1"/>
    </source>
</evidence>
<dbReference type="Proteomes" id="UP000537204">
    <property type="component" value="Unassembled WGS sequence"/>
</dbReference>
<dbReference type="RefSeq" id="WP_260171836.1">
    <property type="nucleotide sequence ID" value="NZ_JACHCE010000009.1"/>
</dbReference>
<reference evidence="1 2" key="1">
    <citation type="submission" date="2020-08" db="EMBL/GenBank/DDBJ databases">
        <title>Genomic Encyclopedia of Type Strains, Phase IV (KMG-V): Genome sequencing to study the core and pangenomes of soil and plant-associated prokaryotes.</title>
        <authorList>
            <person name="Whitman W."/>
        </authorList>
    </citation>
    <scope>NUCLEOTIDE SEQUENCE [LARGE SCALE GENOMIC DNA]</scope>
    <source>
        <strain evidence="1 2">S3M1</strain>
    </source>
</reference>
<gene>
    <name evidence="1" type="ORF">HDE68_004509</name>
</gene>